<dbReference type="GO" id="GO:1904263">
    <property type="term" value="P:positive regulation of TORC1 signaling"/>
    <property type="evidence" value="ECO:0007669"/>
    <property type="project" value="TreeGrafter"/>
</dbReference>
<dbReference type="Gene3D" id="2.130.10.10">
    <property type="entry name" value="YVTN repeat-like/Quinoprotein amine dehydrogenase"/>
    <property type="match status" value="1"/>
</dbReference>
<dbReference type="InterPro" id="IPR036322">
    <property type="entry name" value="WD40_repeat_dom_sf"/>
</dbReference>
<dbReference type="InterPro" id="IPR020472">
    <property type="entry name" value="WD40_PAC1"/>
</dbReference>
<dbReference type="EMBL" id="KN822190">
    <property type="protein sequence ID" value="KIM53085.1"/>
    <property type="molecule type" value="Genomic_DNA"/>
</dbReference>
<feature type="repeat" description="WD" evidence="11">
    <location>
        <begin position="8"/>
        <end position="49"/>
    </location>
</feature>
<evidence type="ECO:0000256" key="7">
    <source>
        <dbReference type="ARBA" id="ARBA00022927"/>
    </source>
</evidence>
<evidence type="ECO:0000256" key="2">
    <source>
        <dbReference type="ARBA" id="ARBA00010102"/>
    </source>
</evidence>
<evidence type="ECO:0000256" key="3">
    <source>
        <dbReference type="ARBA" id="ARBA00022448"/>
    </source>
</evidence>
<evidence type="ECO:0000256" key="5">
    <source>
        <dbReference type="ARBA" id="ARBA00022737"/>
    </source>
</evidence>
<keyword evidence="3" id="KW-0813">Transport</keyword>
<protein>
    <recommendedName>
        <fullName evidence="14">Anaphase-promoting complex subunit 4 WD40 domain-containing protein</fullName>
    </recommendedName>
</protein>
<comment type="similarity">
    <text evidence="2">Belongs to the WD repeat SEC13 family.</text>
</comment>
<evidence type="ECO:0000256" key="11">
    <source>
        <dbReference type="PROSITE-ProRule" id="PRU00221"/>
    </source>
</evidence>
<reference evidence="13" key="2">
    <citation type="submission" date="2015-01" db="EMBL/GenBank/DDBJ databases">
        <title>Evolutionary Origins and Diversification of the Mycorrhizal Mutualists.</title>
        <authorList>
            <consortium name="DOE Joint Genome Institute"/>
            <consortium name="Mycorrhizal Genomics Consortium"/>
            <person name="Kohler A."/>
            <person name="Kuo A."/>
            <person name="Nagy L.G."/>
            <person name="Floudas D."/>
            <person name="Copeland A."/>
            <person name="Barry K.W."/>
            <person name="Cichocki N."/>
            <person name="Veneault-Fourrey C."/>
            <person name="LaButti K."/>
            <person name="Lindquist E.A."/>
            <person name="Lipzen A."/>
            <person name="Lundell T."/>
            <person name="Morin E."/>
            <person name="Murat C."/>
            <person name="Riley R."/>
            <person name="Ohm R."/>
            <person name="Sun H."/>
            <person name="Tunlid A."/>
            <person name="Henrissat B."/>
            <person name="Grigoriev I.V."/>
            <person name="Hibbett D.S."/>
            <person name="Martin F."/>
        </authorList>
    </citation>
    <scope>NUCLEOTIDE SEQUENCE [LARGE SCALE GENOMIC DNA]</scope>
    <source>
        <strain evidence="13">Foug A</strain>
    </source>
</reference>
<evidence type="ECO:0000256" key="6">
    <source>
        <dbReference type="ARBA" id="ARBA00022816"/>
    </source>
</evidence>
<reference evidence="12 13" key="1">
    <citation type="submission" date="2014-04" db="EMBL/GenBank/DDBJ databases">
        <authorList>
            <consortium name="DOE Joint Genome Institute"/>
            <person name="Kuo A."/>
            <person name="Kohler A."/>
            <person name="Nagy L.G."/>
            <person name="Floudas D."/>
            <person name="Copeland A."/>
            <person name="Barry K.W."/>
            <person name="Cichocki N."/>
            <person name="Veneault-Fourrey C."/>
            <person name="LaButti K."/>
            <person name="Lindquist E.A."/>
            <person name="Lipzen A."/>
            <person name="Lundell T."/>
            <person name="Morin E."/>
            <person name="Murat C."/>
            <person name="Sun H."/>
            <person name="Tunlid A."/>
            <person name="Henrissat B."/>
            <person name="Grigoriev I.V."/>
            <person name="Hibbett D.S."/>
            <person name="Martin F."/>
            <person name="Nordberg H.P."/>
            <person name="Cantor M.N."/>
            <person name="Hua S.X."/>
        </authorList>
    </citation>
    <scope>NUCLEOTIDE SEQUENCE [LARGE SCALE GENOMIC DNA]</scope>
    <source>
        <strain evidence="12 13">Foug A</strain>
    </source>
</reference>
<dbReference type="SUPFAM" id="SSF50978">
    <property type="entry name" value="WD40 repeat-like"/>
    <property type="match status" value="1"/>
</dbReference>
<dbReference type="PRINTS" id="PR00320">
    <property type="entry name" value="GPROTEINBRPT"/>
</dbReference>
<dbReference type="InterPro" id="IPR037363">
    <property type="entry name" value="Sec13/Seh1_fam"/>
</dbReference>
<evidence type="ECO:0000313" key="13">
    <source>
        <dbReference type="Proteomes" id="UP000053989"/>
    </source>
</evidence>
<evidence type="ECO:0000256" key="10">
    <source>
        <dbReference type="ARBA" id="ARBA00023242"/>
    </source>
</evidence>
<dbReference type="PANTHER" id="PTHR11024:SF3">
    <property type="entry name" value="NUCLEOPORIN SEH1"/>
    <property type="match status" value="1"/>
</dbReference>
<dbReference type="SMART" id="SM00320">
    <property type="entry name" value="WD40"/>
    <property type="match status" value="5"/>
</dbReference>
<dbReference type="STRING" id="1036808.A0A0C3CX15"/>
<accession>A0A0C3CX15</accession>
<keyword evidence="5" id="KW-0677">Repeat</keyword>
<evidence type="ECO:0000256" key="4">
    <source>
        <dbReference type="ARBA" id="ARBA00022574"/>
    </source>
</evidence>
<dbReference type="FunCoup" id="A0A0C3CX15">
    <property type="interactions" value="731"/>
</dbReference>
<feature type="repeat" description="WD" evidence="11">
    <location>
        <begin position="361"/>
        <end position="393"/>
    </location>
</feature>
<keyword evidence="7" id="KW-0653">Protein transport</keyword>
<dbReference type="AlphaFoldDB" id="A0A0C3CX15"/>
<evidence type="ECO:0008006" key="14">
    <source>
        <dbReference type="Google" id="ProtNLM"/>
    </source>
</evidence>
<comment type="subcellular location">
    <subcellularLocation>
        <location evidence="1">Nucleus</location>
        <location evidence="1">Nuclear pore complex</location>
    </subcellularLocation>
</comment>
<dbReference type="OrthoDB" id="5566198at2759"/>
<keyword evidence="6" id="KW-0509">mRNA transport</keyword>
<dbReference type="Proteomes" id="UP000053989">
    <property type="component" value="Unassembled WGS sequence"/>
</dbReference>
<keyword evidence="8" id="KW-0811">Translocation</keyword>
<dbReference type="GO" id="GO:0034198">
    <property type="term" value="P:cellular response to amino acid starvation"/>
    <property type="evidence" value="ECO:0007669"/>
    <property type="project" value="TreeGrafter"/>
</dbReference>
<evidence type="ECO:0000256" key="9">
    <source>
        <dbReference type="ARBA" id="ARBA00023132"/>
    </source>
</evidence>
<dbReference type="InterPro" id="IPR001680">
    <property type="entry name" value="WD40_rpt"/>
</dbReference>
<dbReference type="PANTHER" id="PTHR11024">
    <property type="entry name" value="NUCLEAR PORE COMPLEX PROTEIN SEC13 / SEH1 FAMILY MEMBER"/>
    <property type="match status" value="1"/>
</dbReference>
<feature type="repeat" description="WD" evidence="11">
    <location>
        <begin position="54"/>
        <end position="88"/>
    </location>
</feature>
<name>A0A0C3CX15_9AGAM</name>
<keyword evidence="9" id="KW-0906">Nuclear pore complex</keyword>
<keyword evidence="10" id="KW-0539">Nucleus</keyword>
<evidence type="ECO:0000256" key="8">
    <source>
        <dbReference type="ARBA" id="ARBA00023010"/>
    </source>
</evidence>
<dbReference type="PROSITE" id="PS50294">
    <property type="entry name" value="WD_REPEATS_REGION"/>
    <property type="match status" value="2"/>
</dbReference>
<dbReference type="GO" id="GO:0031080">
    <property type="term" value="C:nuclear pore outer ring"/>
    <property type="evidence" value="ECO:0007669"/>
    <property type="project" value="TreeGrafter"/>
</dbReference>
<evidence type="ECO:0000256" key="1">
    <source>
        <dbReference type="ARBA" id="ARBA00004567"/>
    </source>
</evidence>
<dbReference type="PROSITE" id="PS50082">
    <property type="entry name" value="WD_REPEATS_2"/>
    <property type="match status" value="4"/>
</dbReference>
<organism evidence="12 13">
    <name type="scientific">Scleroderma citrinum Foug A</name>
    <dbReference type="NCBI Taxonomy" id="1036808"/>
    <lineage>
        <taxon>Eukaryota</taxon>
        <taxon>Fungi</taxon>
        <taxon>Dikarya</taxon>
        <taxon>Basidiomycota</taxon>
        <taxon>Agaricomycotina</taxon>
        <taxon>Agaricomycetes</taxon>
        <taxon>Agaricomycetidae</taxon>
        <taxon>Boletales</taxon>
        <taxon>Sclerodermatineae</taxon>
        <taxon>Sclerodermataceae</taxon>
        <taxon>Scleroderma</taxon>
    </lineage>
</organism>
<dbReference type="InterPro" id="IPR015943">
    <property type="entry name" value="WD40/YVTN_repeat-like_dom_sf"/>
</dbReference>
<proteinExistence type="inferred from homology"/>
<dbReference type="GO" id="GO:0051028">
    <property type="term" value="P:mRNA transport"/>
    <property type="evidence" value="ECO:0007669"/>
    <property type="project" value="UniProtKB-KW"/>
</dbReference>
<sequence length="428" mass="46057">MIQTGLIQNAHDDLVTDVSYDFYGLRFATCSIDQKIKTWQLDETNGTWSVEDEWKAHDATITKLCWAHPEFGTILASASFDRTVKIWEQTSFTKTADIQPAAPSGSQATGGSSSRWSERAVLVDARGTVRAVEFTPHHFGLKLATISSDNHLRIYECLEQSSLATWQLSEEVDVTSLPSASLPSSHSVTFSTPTQTGATLDGASASLVAQALQQSQAPLQGRGGLGNREADGGWCISWCKERYWGEVIAAGCGISGTIKVIQISPSRRPTTLLTLDPSPSGKPAVEGSSLVGVAAPESDAPVPYAVTSVAWAPSCGRSYHLIATGSRDGHVRIWRVKLAEETDMDDEGVGLKWTGTIVADFDNHKMAVGRVEWNITGTVLSSAGNDGRVRLWKATMGNVWRPAGSIGVEQAEDSVDLDASMEENAVME</sequence>
<keyword evidence="4 11" id="KW-0853">WD repeat</keyword>
<evidence type="ECO:0000313" key="12">
    <source>
        <dbReference type="EMBL" id="KIM53085.1"/>
    </source>
</evidence>
<gene>
    <name evidence="12" type="ORF">SCLCIDRAFT_1223171</name>
</gene>
<feature type="repeat" description="WD" evidence="11">
    <location>
        <begin position="306"/>
        <end position="344"/>
    </location>
</feature>
<dbReference type="GO" id="GO:0005198">
    <property type="term" value="F:structural molecule activity"/>
    <property type="evidence" value="ECO:0007669"/>
    <property type="project" value="InterPro"/>
</dbReference>
<dbReference type="HOGENOM" id="CLU_032441_1_1_1"/>
<dbReference type="GO" id="GO:0015031">
    <property type="term" value="P:protein transport"/>
    <property type="evidence" value="ECO:0007669"/>
    <property type="project" value="UniProtKB-KW"/>
</dbReference>
<dbReference type="GO" id="GO:0035859">
    <property type="term" value="C:Seh1-associated complex"/>
    <property type="evidence" value="ECO:0007669"/>
    <property type="project" value="TreeGrafter"/>
</dbReference>
<keyword evidence="13" id="KW-1185">Reference proteome</keyword>
<dbReference type="InParanoid" id="A0A0C3CX15"/>
<dbReference type="Pfam" id="PF00400">
    <property type="entry name" value="WD40"/>
    <property type="match status" value="4"/>
</dbReference>